<dbReference type="STRING" id="394193.SAMN04489732_117174"/>
<evidence type="ECO:0000313" key="3">
    <source>
        <dbReference type="Proteomes" id="UP000198582"/>
    </source>
</evidence>
<protein>
    <submittedName>
        <fullName evidence="2">Cytochrome P450</fullName>
    </submittedName>
</protein>
<dbReference type="Proteomes" id="UP000198582">
    <property type="component" value="Unassembled WGS sequence"/>
</dbReference>
<dbReference type="GO" id="GO:0020037">
    <property type="term" value="F:heme binding"/>
    <property type="evidence" value="ECO:0007669"/>
    <property type="project" value="InterPro"/>
</dbReference>
<evidence type="ECO:0000256" key="1">
    <source>
        <dbReference type="ARBA" id="ARBA00010617"/>
    </source>
</evidence>
<accession>A0A1H8YI94</accession>
<name>A0A1H8YI94_9PSEU</name>
<dbReference type="InterPro" id="IPR001128">
    <property type="entry name" value="Cyt_P450"/>
</dbReference>
<dbReference type="GO" id="GO:0004497">
    <property type="term" value="F:monooxygenase activity"/>
    <property type="evidence" value="ECO:0007669"/>
    <property type="project" value="InterPro"/>
</dbReference>
<dbReference type="PANTHER" id="PTHR24305">
    <property type="entry name" value="CYTOCHROME P450"/>
    <property type="match status" value="1"/>
</dbReference>
<dbReference type="SUPFAM" id="SSF48264">
    <property type="entry name" value="Cytochrome P450"/>
    <property type="match status" value="1"/>
</dbReference>
<dbReference type="RefSeq" id="WP_091624166.1">
    <property type="nucleotide sequence ID" value="NZ_FOEF01000017.1"/>
</dbReference>
<organism evidence="2 3">
    <name type="scientific">Amycolatopsis saalfeldensis</name>
    <dbReference type="NCBI Taxonomy" id="394193"/>
    <lineage>
        <taxon>Bacteria</taxon>
        <taxon>Bacillati</taxon>
        <taxon>Actinomycetota</taxon>
        <taxon>Actinomycetes</taxon>
        <taxon>Pseudonocardiales</taxon>
        <taxon>Pseudonocardiaceae</taxon>
        <taxon>Amycolatopsis</taxon>
    </lineage>
</organism>
<dbReference type="AlphaFoldDB" id="A0A1H8YI94"/>
<gene>
    <name evidence="2" type="ORF">SAMN04489732_117174</name>
</gene>
<dbReference type="InterPro" id="IPR050121">
    <property type="entry name" value="Cytochrome_P450_monoxygenase"/>
</dbReference>
<sequence length="466" mass="52344">MTRLLVRVLLAGLVLTLPRWLPGRVVALRMKIFALVNGEEGLPIPGERVGVEDFRRVYADPAAGGRSKGAALSDLFWYWLAPGPQVHQEHLEAGPRYDEVAKTTRHILVKTKAESEELTRRCAAHVLDRIEIGEGRTIRLRDEMMPVWAELYYELVFGEPCPPRARDLIVGHADDVVSALKCVRPRNMRRRARLTAYLRRRLADVPHPMPTRLTAEEQVFYLQGTFFNTAVVQMSEAMAHLLMIIAQHPDVQARLVANPDDDEYLDRVIDEGLRTYPLFGIAHRIATDDIELDHTKIDAGTVLLFSYPDFHHAGFERPDEFDPERWNPQPAAGFPARTAIAPVPAKKDVNFLPFGVAQNRACPARGLAPVTMRVVTREVLRRFSLASSAAHTRSIPNRGPVILTPRGSRPPSATALGALAARDRWEDVWRSLAQLVFGTYMVLDARHKRLCAKYFESLSSENPGGE</sequence>
<comment type="similarity">
    <text evidence="1">Belongs to the cytochrome P450 family.</text>
</comment>
<keyword evidence="3" id="KW-1185">Reference proteome</keyword>
<proteinExistence type="inferred from homology"/>
<dbReference type="OrthoDB" id="5485575at2"/>
<reference evidence="2 3" key="1">
    <citation type="submission" date="2016-10" db="EMBL/GenBank/DDBJ databases">
        <authorList>
            <person name="de Groot N.N."/>
        </authorList>
    </citation>
    <scope>NUCLEOTIDE SEQUENCE [LARGE SCALE GENOMIC DNA]</scope>
    <source>
        <strain evidence="2 3">DSM 44993</strain>
    </source>
</reference>
<dbReference type="CDD" id="cd00302">
    <property type="entry name" value="cytochrome_P450"/>
    <property type="match status" value="1"/>
</dbReference>
<dbReference type="PANTHER" id="PTHR24305:SF166">
    <property type="entry name" value="CYTOCHROME P450 12A4, MITOCHONDRIAL-RELATED"/>
    <property type="match status" value="1"/>
</dbReference>
<dbReference type="EMBL" id="FOEF01000017">
    <property type="protein sequence ID" value="SEP51856.1"/>
    <property type="molecule type" value="Genomic_DNA"/>
</dbReference>
<dbReference type="InterPro" id="IPR036396">
    <property type="entry name" value="Cyt_P450_sf"/>
</dbReference>
<dbReference type="GO" id="GO:0016705">
    <property type="term" value="F:oxidoreductase activity, acting on paired donors, with incorporation or reduction of molecular oxygen"/>
    <property type="evidence" value="ECO:0007669"/>
    <property type="project" value="InterPro"/>
</dbReference>
<evidence type="ECO:0000313" key="2">
    <source>
        <dbReference type="EMBL" id="SEP51856.1"/>
    </source>
</evidence>
<dbReference type="Pfam" id="PF00067">
    <property type="entry name" value="p450"/>
    <property type="match status" value="1"/>
</dbReference>
<dbReference type="GO" id="GO:0005506">
    <property type="term" value="F:iron ion binding"/>
    <property type="evidence" value="ECO:0007669"/>
    <property type="project" value="InterPro"/>
</dbReference>
<dbReference type="Gene3D" id="1.10.630.10">
    <property type="entry name" value="Cytochrome P450"/>
    <property type="match status" value="1"/>
</dbReference>